<dbReference type="SUPFAM" id="SSF52402">
    <property type="entry name" value="Adenine nucleotide alpha hydrolases-like"/>
    <property type="match status" value="1"/>
</dbReference>
<feature type="domain" description="UspA" evidence="3">
    <location>
        <begin position="84"/>
        <end position="214"/>
    </location>
</feature>
<accession>A0A1H5TP18</accession>
<dbReference type="InterPro" id="IPR006016">
    <property type="entry name" value="UspA"/>
</dbReference>
<keyword evidence="5" id="KW-1185">Reference proteome</keyword>
<gene>
    <name evidence="4" type="ORF">SAMN04488133_0322</name>
</gene>
<evidence type="ECO:0000259" key="3">
    <source>
        <dbReference type="Pfam" id="PF00582"/>
    </source>
</evidence>
<dbReference type="PANTHER" id="PTHR46268">
    <property type="entry name" value="STRESS RESPONSE PROTEIN NHAX"/>
    <property type="match status" value="1"/>
</dbReference>
<dbReference type="Gene3D" id="3.40.50.620">
    <property type="entry name" value="HUPs"/>
    <property type="match status" value="1"/>
</dbReference>
<dbReference type="Proteomes" id="UP000236740">
    <property type="component" value="Unassembled WGS sequence"/>
</dbReference>
<evidence type="ECO:0000313" key="4">
    <source>
        <dbReference type="EMBL" id="SEF63841.1"/>
    </source>
</evidence>
<name>A0A1H5TP18_9EURY</name>
<evidence type="ECO:0000313" key="5">
    <source>
        <dbReference type="Proteomes" id="UP000236740"/>
    </source>
</evidence>
<evidence type="ECO:0000256" key="2">
    <source>
        <dbReference type="SAM" id="MobiDB-lite"/>
    </source>
</evidence>
<comment type="similarity">
    <text evidence="1">Belongs to the universal stress protein A family.</text>
</comment>
<sequence length="243" mass="25657">MRVSRARVRTTLPDAVIEALYDCPEKRPVAIESAPVSGTAGISAGGNGGDEARQDGRTASAASEHCRQYSTQMNEVEPLFARPLLPVANEEDADRTARLAFPHVAAAGGRAIVTHVIEKAGGAPDKAPLEQREEMAESIFERVRSSAEDAGVDVETELHYGTDVADTILDAADAVDATAIVFTPRGGKAWWDIFSGDTRDALTTESEIPVVVFPTRERAASSDVDDDSDASDDVTESTGGDGA</sequence>
<dbReference type="EMBL" id="FNVN01000001">
    <property type="protein sequence ID" value="SEF63841.1"/>
    <property type="molecule type" value="Genomic_DNA"/>
</dbReference>
<dbReference type="CDD" id="cd00293">
    <property type="entry name" value="USP-like"/>
    <property type="match status" value="1"/>
</dbReference>
<feature type="region of interest" description="Disordered" evidence="2">
    <location>
        <begin position="213"/>
        <end position="243"/>
    </location>
</feature>
<protein>
    <submittedName>
        <fullName evidence="4">Nucleotide-binding universal stress protein, UspA family</fullName>
    </submittedName>
</protein>
<dbReference type="InterPro" id="IPR014729">
    <property type="entry name" value="Rossmann-like_a/b/a_fold"/>
</dbReference>
<feature type="region of interest" description="Disordered" evidence="2">
    <location>
        <begin position="37"/>
        <end position="63"/>
    </location>
</feature>
<proteinExistence type="inferred from homology"/>
<evidence type="ECO:0000256" key="1">
    <source>
        <dbReference type="ARBA" id="ARBA00008791"/>
    </source>
</evidence>
<feature type="compositionally biased region" description="Acidic residues" evidence="2">
    <location>
        <begin position="223"/>
        <end position="235"/>
    </location>
</feature>
<dbReference type="Pfam" id="PF00582">
    <property type="entry name" value="Usp"/>
    <property type="match status" value="1"/>
</dbReference>
<organism evidence="4 5">
    <name type="scientific">Halobellus limi</name>
    <dbReference type="NCBI Taxonomy" id="699433"/>
    <lineage>
        <taxon>Archaea</taxon>
        <taxon>Methanobacteriati</taxon>
        <taxon>Methanobacteriota</taxon>
        <taxon>Stenosarchaea group</taxon>
        <taxon>Halobacteria</taxon>
        <taxon>Halobacteriales</taxon>
        <taxon>Haloferacaceae</taxon>
        <taxon>Halobellus</taxon>
    </lineage>
</organism>
<dbReference type="AlphaFoldDB" id="A0A1H5TP18"/>
<reference evidence="4 5" key="1">
    <citation type="submission" date="2016-10" db="EMBL/GenBank/DDBJ databases">
        <authorList>
            <person name="de Groot N.N."/>
        </authorList>
    </citation>
    <scope>NUCLEOTIDE SEQUENCE [LARGE SCALE GENOMIC DNA]</scope>
    <source>
        <strain evidence="4 5">CGMCC 1.10331</strain>
    </source>
</reference>
<dbReference type="PANTHER" id="PTHR46268:SF6">
    <property type="entry name" value="UNIVERSAL STRESS PROTEIN UP12"/>
    <property type="match status" value="1"/>
</dbReference>